<proteinExistence type="predicted"/>
<accession>A0A0E9P5G0</accession>
<evidence type="ECO:0000313" key="1">
    <source>
        <dbReference type="EMBL" id="JAG99466.1"/>
    </source>
</evidence>
<reference evidence="1" key="1">
    <citation type="submission" date="2014-11" db="EMBL/GenBank/DDBJ databases">
        <authorList>
            <person name="Amaro Gonzalez C."/>
        </authorList>
    </citation>
    <scope>NUCLEOTIDE SEQUENCE</scope>
</reference>
<protein>
    <submittedName>
        <fullName evidence="1">Uncharacterized protein</fullName>
    </submittedName>
</protein>
<organism evidence="1">
    <name type="scientific">Anguilla anguilla</name>
    <name type="common">European freshwater eel</name>
    <name type="synonym">Muraena anguilla</name>
    <dbReference type="NCBI Taxonomy" id="7936"/>
    <lineage>
        <taxon>Eukaryota</taxon>
        <taxon>Metazoa</taxon>
        <taxon>Chordata</taxon>
        <taxon>Craniata</taxon>
        <taxon>Vertebrata</taxon>
        <taxon>Euteleostomi</taxon>
        <taxon>Actinopterygii</taxon>
        <taxon>Neopterygii</taxon>
        <taxon>Teleostei</taxon>
        <taxon>Anguilliformes</taxon>
        <taxon>Anguillidae</taxon>
        <taxon>Anguilla</taxon>
    </lineage>
</organism>
<dbReference type="EMBL" id="GBXM01109110">
    <property type="protein sequence ID" value="JAG99466.1"/>
    <property type="molecule type" value="Transcribed_RNA"/>
</dbReference>
<name>A0A0E9P5G0_ANGAN</name>
<dbReference type="AlphaFoldDB" id="A0A0E9P5G0"/>
<reference evidence="1" key="2">
    <citation type="journal article" date="2015" name="Fish Shellfish Immunol.">
        <title>Early steps in the European eel (Anguilla anguilla)-Vibrio vulnificus interaction in the gills: Role of the RtxA13 toxin.</title>
        <authorList>
            <person name="Callol A."/>
            <person name="Pajuelo D."/>
            <person name="Ebbesson L."/>
            <person name="Teles M."/>
            <person name="MacKenzie S."/>
            <person name="Amaro C."/>
        </authorList>
    </citation>
    <scope>NUCLEOTIDE SEQUENCE</scope>
</reference>
<sequence>MNIAKLDRPSTYIRMDHGRECINIIPSTVNQLCRPYLMIKLIHG</sequence>